<proteinExistence type="predicted"/>
<keyword evidence="2" id="KW-1185">Reference proteome</keyword>
<protein>
    <recommendedName>
        <fullName evidence="3">Methyltransferase type 11</fullName>
    </recommendedName>
</protein>
<evidence type="ECO:0000313" key="1">
    <source>
        <dbReference type="EMBL" id="AGC68783.1"/>
    </source>
</evidence>
<accession>L7VTA3</accession>
<evidence type="ECO:0008006" key="3">
    <source>
        <dbReference type="Google" id="ProtNLM"/>
    </source>
</evidence>
<evidence type="ECO:0000313" key="2">
    <source>
        <dbReference type="Proteomes" id="UP000011220"/>
    </source>
</evidence>
<name>L7VTA3_THES1</name>
<gene>
    <name evidence="1" type="ordered locus">Cst_c18050</name>
</gene>
<dbReference type="PATRIC" id="fig|1121335.3.peg.1794"/>
<dbReference type="EMBL" id="CP004044">
    <property type="protein sequence ID" value="AGC68783.1"/>
    <property type="molecule type" value="Genomic_DNA"/>
</dbReference>
<dbReference type="RefSeq" id="WP_015359465.1">
    <property type="nucleotide sequence ID" value="NC_020134.1"/>
</dbReference>
<dbReference type="Proteomes" id="UP000011220">
    <property type="component" value="Chromosome"/>
</dbReference>
<organism evidence="1 2">
    <name type="scientific">Thermoclostridium stercorarium (strain ATCC 35414 / DSM 8532 / NCIMB 11754)</name>
    <name type="common">Clostridium stercorarium</name>
    <dbReference type="NCBI Taxonomy" id="1121335"/>
    <lineage>
        <taxon>Bacteria</taxon>
        <taxon>Bacillati</taxon>
        <taxon>Bacillota</taxon>
        <taxon>Clostridia</taxon>
        <taxon>Eubacteriales</taxon>
        <taxon>Oscillospiraceae</taxon>
        <taxon>Thermoclostridium</taxon>
    </lineage>
</organism>
<reference evidence="1 2" key="1">
    <citation type="journal article" date="2013" name="Genome Announc.">
        <title>Complete genome sequence of Clostridium stercorarium subsp. stercorarium strain DSM 8532, a thermophilic degrader of plant cell wall fibers.</title>
        <authorList>
            <person name="Poehlein A."/>
            <person name="Zverlov V.V."/>
            <person name="Daniel R."/>
            <person name="Schwarz W.H."/>
            <person name="Liebl W."/>
        </authorList>
    </citation>
    <scope>NUCLEOTIDE SEQUENCE [LARGE SCALE GENOMIC DNA]</scope>
    <source>
        <strain evidence="2">ATCC 35414 / DSM 8532 / NCIMB 11754</strain>
    </source>
</reference>
<dbReference type="KEGG" id="css:Cst_c18050"/>
<sequence>MEVGIDTGQATVPFLETGCEVTAIELGKDIAEFYLRKVEERPH</sequence>
<dbReference type="AlphaFoldDB" id="L7VTA3"/>